<proteinExistence type="predicted"/>
<dbReference type="EMBL" id="JAAWUZ010000008">
    <property type="protein sequence ID" value="NSG29393.1"/>
    <property type="molecule type" value="Genomic_DNA"/>
</dbReference>
<dbReference type="RefSeq" id="WP_173865893.1">
    <property type="nucleotide sequence ID" value="NZ_JAAWUU010000009.1"/>
</dbReference>
<evidence type="ECO:0000313" key="1">
    <source>
        <dbReference type="EMBL" id="NSG29393.1"/>
    </source>
</evidence>
<accession>A0ABX2GWR6</accession>
<dbReference type="Proteomes" id="UP000821846">
    <property type="component" value="Unassembled WGS sequence"/>
</dbReference>
<reference evidence="1 2" key="1">
    <citation type="journal article" date="2020" name="Cell Host Microbe">
        <title>Functional and Genomic Variation between Human-Derived Isolates of Lachnospiraceae Reveals Inter- and Intra-Species Diversity.</title>
        <authorList>
            <person name="Sorbara M.T."/>
            <person name="Littmann E.R."/>
            <person name="Fontana E."/>
            <person name="Moody T.U."/>
            <person name="Kohout C.E."/>
            <person name="Gjonbalaj M."/>
            <person name="Eaton V."/>
            <person name="Seok R."/>
            <person name="Leiner I.M."/>
            <person name="Pamer E.G."/>
        </authorList>
    </citation>
    <scope>NUCLEOTIDE SEQUENCE [LARGE SCALE GENOMIC DNA]</scope>
    <source>
        <strain evidence="1 2">MSK.14.16</strain>
    </source>
</reference>
<gene>
    <name evidence="1" type="ORF">HFM93_03670</name>
</gene>
<comment type="caution">
    <text evidence="1">The sequence shown here is derived from an EMBL/GenBank/DDBJ whole genome shotgun (WGS) entry which is preliminary data.</text>
</comment>
<protein>
    <recommendedName>
        <fullName evidence="3">Bacteriocin-type signal sequence-containing protein</fullName>
    </recommendedName>
</protein>
<sequence length="48" mass="5391">MADDKNKKEKKGKELSLGSLKKVTGGSGLKKVKFEETHDITDDIKKRM</sequence>
<keyword evidence="2" id="KW-1185">Reference proteome</keyword>
<evidence type="ECO:0008006" key="3">
    <source>
        <dbReference type="Google" id="ProtNLM"/>
    </source>
</evidence>
<name>A0ABX2GWR6_9FIRM</name>
<evidence type="ECO:0000313" key="2">
    <source>
        <dbReference type="Proteomes" id="UP000821846"/>
    </source>
</evidence>
<organism evidence="1 2">
    <name type="scientific">Faecalicatena fissicatena</name>
    <dbReference type="NCBI Taxonomy" id="290055"/>
    <lineage>
        <taxon>Bacteria</taxon>
        <taxon>Bacillati</taxon>
        <taxon>Bacillota</taxon>
        <taxon>Clostridia</taxon>
        <taxon>Lachnospirales</taxon>
        <taxon>Lachnospiraceae</taxon>
        <taxon>Faecalicatena</taxon>
    </lineage>
</organism>